<dbReference type="Proteomes" id="UP000055024">
    <property type="component" value="Unassembled WGS sequence"/>
</dbReference>
<reference evidence="1 2" key="1">
    <citation type="submission" date="2015-01" db="EMBL/GenBank/DDBJ databases">
        <title>Evolution of Trichinella species and genotypes.</title>
        <authorList>
            <person name="Korhonen P.K."/>
            <person name="Edoardo P."/>
            <person name="Giuseppe L.R."/>
            <person name="Gasser R.B."/>
        </authorList>
    </citation>
    <scope>NUCLEOTIDE SEQUENCE [LARGE SCALE GENOMIC DNA]</scope>
    <source>
        <strain evidence="1">ISS1029</strain>
    </source>
</reference>
<comment type="caution">
    <text evidence="1">The sequence shown here is derived from an EMBL/GenBank/DDBJ whole genome shotgun (WGS) entry which is preliminary data.</text>
</comment>
<accession>A0A0V1GU77</accession>
<dbReference type="AlphaFoldDB" id="A0A0V1GU77"/>
<name>A0A0V1GU77_9BILA</name>
<keyword evidence="2" id="KW-1185">Reference proteome</keyword>
<evidence type="ECO:0000313" key="2">
    <source>
        <dbReference type="Proteomes" id="UP000055024"/>
    </source>
</evidence>
<gene>
    <name evidence="1" type="ORF">T11_5676</name>
</gene>
<feature type="non-terminal residue" evidence="1">
    <location>
        <position position="1"/>
    </location>
</feature>
<dbReference type="EMBL" id="JYDP01000284">
    <property type="protein sequence ID" value="KRZ01498.1"/>
    <property type="molecule type" value="Genomic_DNA"/>
</dbReference>
<organism evidence="1 2">
    <name type="scientific">Trichinella zimbabwensis</name>
    <dbReference type="NCBI Taxonomy" id="268475"/>
    <lineage>
        <taxon>Eukaryota</taxon>
        <taxon>Metazoa</taxon>
        <taxon>Ecdysozoa</taxon>
        <taxon>Nematoda</taxon>
        <taxon>Enoplea</taxon>
        <taxon>Dorylaimia</taxon>
        <taxon>Trichinellida</taxon>
        <taxon>Trichinellidae</taxon>
        <taxon>Trichinella</taxon>
    </lineage>
</organism>
<evidence type="ECO:0000313" key="1">
    <source>
        <dbReference type="EMBL" id="KRZ01498.1"/>
    </source>
</evidence>
<protein>
    <submittedName>
        <fullName evidence="1">Uncharacterized protein</fullName>
    </submittedName>
</protein>
<proteinExistence type="predicted"/>
<sequence length="68" mass="7559">LLGEELNFDLLTDDLRITISVRFSPHINAVATGISTKICGRQRSHQSKQKTGKLLAYTRDSDQAVNTD</sequence>